<feature type="coiled-coil region" evidence="1">
    <location>
        <begin position="71"/>
        <end position="101"/>
    </location>
</feature>
<dbReference type="RefSeq" id="WP_158406350.1">
    <property type="nucleotide sequence ID" value="NZ_CP033454.1"/>
</dbReference>
<protein>
    <submittedName>
        <fullName evidence="3">Uncharacterized protein</fullName>
    </submittedName>
</protein>
<accession>A0AAE6QAG3</accession>
<sequence>MQVVYIVNVILVFCVIGILFPYFYYADNSKVARFHVLDNAEFVQDQRNNILLGNLAKKVQLLQVNSGSVSVVDLEKSYYNLLEQRKELEDKELRLKAIEQHNQDQVLYLEKVKQEIVALLNLDIQDNLQKIRGISAIYKNMPIELAIKIFELSDMDSLLLIVSYLDDTTLSRILSGVSKNVAEKIQKISTKIPIKCNCSNVSALS</sequence>
<gene>
    <name evidence="3" type="ORF">EDL80_00970</name>
</gene>
<organism evidence="3 4">
    <name type="scientific">Ehrlichia ruminantium</name>
    <name type="common">heartwater rickettsia</name>
    <name type="synonym">Cowdria ruminantium</name>
    <dbReference type="NCBI Taxonomy" id="779"/>
    <lineage>
        <taxon>Bacteria</taxon>
        <taxon>Pseudomonadati</taxon>
        <taxon>Pseudomonadota</taxon>
        <taxon>Alphaproteobacteria</taxon>
        <taxon>Rickettsiales</taxon>
        <taxon>Anaplasmataceae</taxon>
        <taxon>Ehrlichia</taxon>
    </lineage>
</organism>
<dbReference type="AlphaFoldDB" id="A0AAE6QAG3"/>
<evidence type="ECO:0000313" key="4">
    <source>
        <dbReference type="Proteomes" id="UP000422822"/>
    </source>
</evidence>
<proteinExistence type="predicted"/>
<keyword evidence="2" id="KW-0472">Membrane</keyword>
<dbReference type="Proteomes" id="UP000422822">
    <property type="component" value="Chromosome"/>
</dbReference>
<keyword evidence="2" id="KW-1133">Transmembrane helix</keyword>
<feature type="transmembrane region" description="Helical" evidence="2">
    <location>
        <begin position="6"/>
        <end position="25"/>
    </location>
</feature>
<evidence type="ECO:0000256" key="2">
    <source>
        <dbReference type="SAM" id="Phobius"/>
    </source>
</evidence>
<evidence type="ECO:0000256" key="1">
    <source>
        <dbReference type="SAM" id="Coils"/>
    </source>
</evidence>
<evidence type="ECO:0000313" key="3">
    <source>
        <dbReference type="EMBL" id="QGR03183.1"/>
    </source>
</evidence>
<keyword evidence="2" id="KW-0812">Transmembrane</keyword>
<keyword evidence="4" id="KW-1185">Reference proteome</keyword>
<dbReference type="EMBL" id="CP033455">
    <property type="protein sequence ID" value="QGR03183.1"/>
    <property type="molecule type" value="Genomic_DNA"/>
</dbReference>
<name>A0AAE6QAG3_EHRRU</name>
<keyword evidence="1" id="KW-0175">Coiled coil</keyword>
<reference evidence="3 4" key="1">
    <citation type="submission" date="2018-10" db="EMBL/GenBank/DDBJ databases">
        <title>Propagation and draft genome sequences of three atypical Erhlichia ruminantium isolates.</title>
        <authorList>
            <person name="Liebenberg J."/>
            <person name="Steyn H."/>
            <person name="Josemans A."/>
            <person name="Zweygarth E."/>
        </authorList>
    </citation>
    <scope>NUCLEOTIDE SEQUENCE [LARGE SCALE GENOMIC DNA]</scope>
    <source>
        <strain evidence="3 4">Omatjenne</strain>
    </source>
</reference>